<dbReference type="Gene3D" id="3.30.1330.230">
    <property type="match status" value="1"/>
</dbReference>
<protein>
    <submittedName>
        <fullName evidence="2">YcaO-like family protein</fullName>
    </submittedName>
</protein>
<dbReference type="Pfam" id="PF02624">
    <property type="entry name" value="YcaO"/>
    <property type="match status" value="1"/>
</dbReference>
<dbReference type="NCBIfam" id="TIGR00702">
    <property type="entry name" value="YcaO-type kinase domain"/>
    <property type="match status" value="1"/>
</dbReference>
<dbReference type="InterPro" id="IPR003776">
    <property type="entry name" value="YcaO-like_dom"/>
</dbReference>
<dbReference type="PANTHER" id="PTHR37809:SF1">
    <property type="entry name" value="RIBOSOMAL PROTEIN S12 METHYLTHIOTRANSFERASE ACCESSORY FACTOR YCAO"/>
    <property type="match status" value="1"/>
</dbReference>
<dbReference type="Pfam" id="PF18381">
    <property type="entry name" value="YcaO_C"/>
    <property type="match status" value="1"/>
</dbReference>
<evidence type="ECO:0000313" key="2">
    <source>
        <dbReference type="EMBL" id="MCY6958905.1"/>
    </source>
</evidence>
<evidence type="ECO:0000313" key="3">
    <source>
        <dbReference type="Proteomes" id="UP001144612"/>
    </source>
</evidence>
<dbReference type="RefSeq" id="WP_268061327.1">
    <property type="nucleotide sequence ID" value="NZ_JAPQFJ010000009.1"/>
</dbReference>
<dbReference type="Proteomes" id="UP001144612">
    <property type="component" value="Unassembled WGS sequence"/>
</dbReference>
<name>A0ABT4D9B6_9CLOT</name>
<accession>A0ABT4D9B6</accession>
<gene>
    <name evidence="2" type="ORF">OW729_09845</name>
</gene>
<feature type="domain" description="YcaO" evidence="1">
    <location>
        <begin position="81"/>
        <end position="462"/>
    </location>
</feature>
<dbReference type="PROSITE" id="PS51664">
    <property type="entry name" value="YCAO"/>
    <property type="match status" value="1"/>
</dbReference>
<reference evidence="2" key="1">
    <citation type="submission" date="2022-12" db="EMBL/GenBank/DDBJ databases">
        <title>Clostridium sp. nov., isolated from industrial wastewater.</title>
        <authorList>
            <person name="Jiayan W."/>
        </authorList>
    </citation>
    <scope>NUCLEOTIDE SEQUENCE</scope>
    <source>
        <strain evidence="2">ZC22-4</strain>
    </source>
</reference>
<dbReference type="InterPro" id="IPR041080">
    <property type="entry name" value="YcaO_C"/>
</dbReference>
<sequence>MNAKSILYMTINNMEMENIYMNDSLCDREYKDDLPLNTINRIRDILGNLDILTTESEWKNSANGFYSVRVSVENTNLGTNGKGVTKEYALASAYGEFMERLQNGTFFKLSLDMSEEALKYKGFYYAPDERYCTIEELLNSKDEWIRIQLNNLDNTIDKKELLEKWLGVSYEKVSSDFACLPYINLVSGKISYIPIKMISKMYMSNGMCAGNTIEEALIQGLSEIFERVVNKAIIKEKIIPPTIPVSYLKNFPKIFSMIKEIESRGNFKVIIKDCSLEKGYPVVGIIFINKDSQDYFIKFGSHPIFEIAVERTLTELLQGQDIHNMMGLKSLSYKSEIKDDEQNLINILTNGSGIYPTELFSNEFTYEFKKLHDIKVDSTNKELLRYMINLLKNKGYDILIRDVSYLGFPSYHIIIPRFSEIEVIDDLDTIQQYSKYNEIKLYIRNLDKISEKELQELVSYFNEIQYSRYASITELLSIPVNKLFSWYYSNIDLFLCAIYYKMGRFYEAYKQLDKYLSYVKTDSYNDNIQTYYKCVRDYIGTRIDNLSENSILDILCKFYPDMMVKEIMMIFNNEKNIFTQYGQIKCWNCKDCDFKNVCMYPLIEKIYKNLKDKYLMNQINQRNIIQELNV</sequence>
<dbReference type="PANTHER" id="PTHR37809">
    <property type="entry name" value="RIBOSOMAL PROTEIN S12 METHYLTHIOTRANSFERASE ACCESSORY FACTOR YCAO"/>
    <property type="match status" value="1"/>
</dbReference>
<evidence type="ECO:0000259" key="1">
    <source>
        <dbReference type="PROSITE" id="PS51664"/>
    </source>
</evidence>
<dbReference type="Gene3D" id="3.30.160.660">
    <property type="match status" value="1"/>
</dbReference>
<comment type="caution">
    <text evidence="2">The sequence shown here is derived from an EMBL/GenBank/DDBJ whole genome shotgun (WGS) entry which is preliminary data.</text>
</comment>
<organism evidence="2 3">
    <name type="scientific">Clostridium brassicae</name>
    <dbReference type="NCBI Taxonomy" id="2999072"/>
    <lineage>
        <taxon>Bacteria</taxon>
        <taxon>Bacillati</taxon>
        <taxon>Bacillota</taxon>
        <taxon>Clostridia</taxon>
        <taxon>Eubacteriales</taxon>
        <taxon>Clostridiaceae</taxon>
        <taxon>Clostridium</taxon>
    </lineage>
</organism>
<keyword evidence="3" id="KW-1185">Reference proteome</keyword>
<proteinExistence type="predicted"/>
<dbReference type="EMBL" id="JAPQFJ010000009">
    <property type="protein sequence ID" value="MCY6958905.1"/>
    <property type="molecule type" value="Genomic_DNA"/>
</dbReference>